<dbReference type="OrthoDB" id="123207at2759"/>
<dbReference type="Proteomes" id="UP000792457">
    <property type="component" value="Unassembled WGS sequence"/>
</dbReference>
<evidence type="ECO:0000313" key="3">
    <source>
        <dbReference type="EMBL" id="KAG8234244.1"/>
    </source>
</evidence>
<feature type="region of interest" description="Disordered" evidence="1">
    <location>
        <begin position="282"/>
        <end position="305"/>
    </location>
</feature>
<dbReference type="AlphaFoldDB" id="A0A8K0P844"/>
<reference evidence="3" key="1">
    <citation type="submission" date="2013-04" db="EMBL/GenBank/DDBJ databases">
        <authorList>
            <person name="Qu J."/>
            <person name="Murali S.C."/>
            <person name="Bandaranaike D."/>
            <person name="Bellair M."/>
            <person name="Blankenburg K."/>
            <person name="Chao H."/>
            <person name="Dinh H."/>
            <person name="Doddapaneni H."/>
            <person name="Downs B."/>
            <person name="Dugan-Rocha S."/>
            <person name="Elkadiri S."/>
            <person name="Gnanaolivu R.D."/>
            <person name="Hernandez B."/>
            <person name="Javaid M."/>
            <person name="Jayaseelan J.C."/>
            <person name="Lee S."/>
            <person name="Li M."/>
            <person name="Ming W."/>
            <person name="Munidasa M."/>
            <person name="Muniz J."/>
            <person name="Nguyen L."/>
            <person name="Ongeri F."/>
            <person name="Osuji N."/>
            <person name="Pu L.-L."/>
            <person name="Puazo M."/>
            <person name="Qu C."/>
            <person name="Quiroz J."/>
            <person name="Raj R."/>
            <person name="Weissenberger G."/>
            <person name="Xin Y."/>
            <person name="Zou X."/>
            <person name="Han Y."/>
            <person name="Richards S."/>
            <person name="Worley K."/>
            <person name="Muzny D."/>
            <person name="Gibbs R."/>
        </authorList>
    </citation>
    <scope>NUCLEOTIDE SEQUENCE</scope>
    <source>
        <strain evidence="3">Sampled in the wild</strain>
    </source>
</reference>
<keyword evidence="4" id="KW-1185">Reference proteome</keyword>
<comment type="caution">
    <text evidence="3">The sequence shown here is derived from an EMBL/GenBank/DDBJ whole genome shotgun (WGS) entry which is preliminary data.</text>
</comment>
<evidence type="ECO:0000256" key="1">
    <source>
        <dbReference type="SAM" id="MobiDB-lite"/>
    </source>
</evidence>
<gene>
    <name evidence="3" type="ORF">J437_LFUL007751</name>
</gene>
<dbReference type="PANTHER" id="PTHR46599:SF3">
    <property type="entry name" value="PIGGYBAC TRANSPOSABLE ELEMENT-DERIVED PROTEIN 4"/>
    <property type="match status" value="1"/>
</dbReference>
<sequence length="323" mass="36716">MSQLQNQALFFGTLRNFATSRSCKIGASSSHPDPGLFDPADVLYCSGNAVTLRKDFVLFGEKISWPLSGVLVFHESIACDSAILSILISDSININIHTYCVHSLTRQKEIYINTDVSDSESDEDKIAEDDDLVMNVHPYVWTAEEEATRELFTYAGDSGTKVQVSEAENILEYRERSNRKEFPSSVKLAKLKKGEMSAAFRGKQMVMKWKDKRDVIMMSTFHGLEMSRVEKRGKVQMKPHMAVLNTFSLYKINEGKFSRKELVIMLGEKLIEKYRREHNMVIGRPSKSPQPTRLTEKHFPDFVPPMKKKSPTRRCVVCCKTGA</sequence>
<dbReference type="InterPro" id="IPR029526">
    <property type="entry name" value="PGBD"/>
</dbReference>
<evidence type="ECO:0000313" key="4">
    <source>
        <dbReference type="Proteomes" id="UP000792457"/>
    </source>
</evidence>
<feature type="domain" description="PiggyBac transposable element-derived protein" evidence="2">
    <location>
        <begin position="176"/>
        <end position="240"/>
    </location>
</feature>
<proteinExistence type="predicted"/>
<evidence type="ECO:0000259" key="2">
    <source>
        <dbReference type="Pfam" id="PF13843"/>
    </source>
</evidence>
<dbReference type="Pfam" id="PF13843">
    <property type="entry name" value="DDE_Tnp_1_7"/>
    <property type="match status" value="1"/>
</dbReference>
<name>A0A8K0P844_LADFU</name>
<protein>
    <recommendedName>
        <fullName evidence="2">PiggyBac transposable element-derived protein domain-containing protein</fullName>
    </recommendedName>
</protein>
<organism evidence="3 4">
    <name type="scientific">Ladona fulva</name>
    <name type="common">Scarce chaser dragonfly</name>
    <name type="synonym">Libellula fulva</name>
    <dbReference type="NCBI Taxonomy" id="123851"/>
    <lineage>
        <taxon>Eukaryota</taxon>
        <taxon>Metazoa</taxon>
        <taxon>Ecdysozoa</taxon>
        <taxon>Arthropoda</taxon>
        <taxon>Hexapoda</taxon>
        <taxon>Insecta</taxon>
        <taxon>Pterygota</taxon>
        <taxon>Palaeoptera</taxon>
        <taxon>Odonata</taxon>
        <taxon>Epiprocta</taxon>
        <taxon>Anisoptera</taxon>
        <taxon>Libelluloidea</taxon>
        <taxon>Libellulidae</taxon>
        <taxon>Ladona</taxon>
    </lineage>
</organism>
<dbReference type="PANTHER" id="PTHR46599">
    <property type="entry name" value="PIGGYBAC TRANSPOSABLE ELEMENT-DERIVED PROTEIN 4"/>
    <property type="match status" value="1"/>
</dbReference>
<dbReference type="EMBL" id="KZ308791">
    <property type="protein sequence ID" value="KAG8234244.1"/>
    <property type="molecule type" value="Genomic_DNA"/>
</dbReference>
<accession>A0A8K0P844</accession>
<reference evidence="3" key="2">
    <citation type="submission" date="2017-10" db="EMBL/GenBank/DDBJ databases">
        <title>Ladona fulva Genome sequencing and assembly.</title>
        <authorList>
            <person name="Murali S."/>
            <person name="Richards S."/>
            <person name="Bandaranaike D."/>
            <person name="Bellair M."/>
            <person name="Blankenburg K."/>
            <person name="Chao H."/>
            <person name="Dinh H."/>
            <person name="Doddapaneni H."/>
            <person name="Dugan-Rocha S."/>
            <person name="Elkadiri S."/>
            <person name="Gnanaolivu R."/>
            <person name="Hernandez B."/>
            <person name="Skinner E."/>
            <person name="Javaid M."/>
            <person name="Lee S."/>
            <person name="Li M."/>
            <person name="Ming W."/>
            <person name="Munidasa M."/>
            <person name="Muniz J."/>
            <person name="Nguyen L."/>
            <person name="Hughes D."/>
            <person name="Osuji N."/>
            <person name="Pu L.-L."/>
            <person name="Puazo M."/>
            <person name="Qu C."/>
            <person name="Quiroz J."/>
            <person name="Raj R."/>
            <person name="Weissenberger G."/>
            <person name="Xin Y."/>
            <person name="Zou X."/>
            <person name="Han Y."/>
            <person name="Worley K."/>
            <person name="Muzny D."/>
            <person name="Gibbs R."/>
        </authorList>
    </citation>
    <scope>NUCLEOTIDE SEQUENCE</scope>
    <source>
        <strain evidence="3">Sampled in the wild</strain>
    </source>
</reference>